<accession>A0ABR0HGX7</accession>
<evidence type="ECO:0000256" key="1">
    <source>
        <dbReference type="SAM" id="MobiDB-lite"/>
    </source>
</evidence>
<sequence length="222" mass="24358">MIKPHHLLRQPLRQIRPLSHPSSAFSTTSYPPLPQKPTAINPSHTPVDPDNLLSNPTWSITSLLPSSPSPSPSTPSITPHQLSHLLKLSALPPPEPTSPEPHNNNNNNNSKILSDLHSQLHFLAHLQSVNTSNVEPLSSIRDETPEGLAESTITVDTLKEALDNEERVGKWKRPRRRRTVDATTKEQRDVEKWDVLGTASEKVTVGGGGYFVVRSGMAVAAE</sequence>
<keyword evidence="3" id="KW-1185">Reference proteome</keyword>
<proteinExistence type="predicted"/>
<dbReference type="EMBL" id="JAFFHB010000004">
    <property type="protein sequence ID" value="KAK4667134.1"/>
    <property type="molecule type" value="Genomic_DNA"/>
</dbReference>
<dbReference type="Proteomes" id="UP001326199">
    <property type="component" value="Unassembled WGS sequence"/>
</dbReference>
<protein>
    <submittedName>
        <fullName evidence="2">Uncharacterized protein</fullName>
    </submittedName>
</protein>
<name>A0ABR0HGX7_9PEZI</name>
<dbReference type="GeneID" id="87931438"/>
<feature type="compositionally biased region" description="Low complexity" evidence="1">
    <location>
        <begin position="9"/>
        <end position="18"/>
    </location>
</feature>
<feature type="compositionally biased region" description="Low complexity" evidence="1">
    <location>
        <begin position="100"/>
        <end position="110"/>
    </location>
</feature>
<gene>
    <name evidence="2" type="ORF">QC763_306510</name>
</gene>
<evidence type="ECO:0000313" key="3">
    <source>
        <dbReference type="Proteomes" id="UP001326199"/>
    </source>
</evidence>
<evidence type="ECO:0000313" key="2">
    <source>
        <dbReference type="EMBL" id="KAK4667134.1"/>
    </source>
</evidence>
<feature type="compositionally biased region" description="Polar residues" evidence="1">
    <location>
        <begin position="20"/>
        <end position="30"/>
    </location>
</feature>
<dbReference type="RefSeq" id="XP_062767100.1">
    <property type="nucleotide sequence ID" value="XM_062911095.1"/>
</dbReference>
<feature type="region of interest" description="Disordered" evidence="1">
    <location>
        <begin position="89"/>
        <end position="111"/>
    </location>
</feature>
<comment type="caution">
    <text evidence="2">The sequence shown here is derived from an EMBL/GenBank/DDBJ whole genome shotgun (WGS) entry which is preliminary data.</text>
</comment>
<reference evidence="2 3" key="1">
    <citation type="journal article" date="2023" name="bioRxiv">
        <title>High-quality genome assemblies of four members of thePodospora anserinaspecies complex.</title>
        <authorList>
            <person name="Ament-Velasquez S.L."/>
            <person name="Vogan A.A."/>
            <person name="Wallerman O."/>
            <person name="Hartmann F."/>
            <person name="Gautier V."/>
            <person name="Silar P."/>
            <person name="Giraud T."/>
            <person name="Johannesson H."/>
        </authorList>
    </citation>
    <scope>NUCLEOTIDE SEQUENCE [LARGE SCALE GENOMIC DNA]</scope>
    <source>
        <strain evidence="2 3">CBS 411.78</strain>
    </source>
</reference>
<feature type="region of interest" description="Disordered" evidence="1">
    <location>
        <begin position="1"/>
        <end position="54"/>
    </location>
</feature>
<dbReference type="Pfam" id="PF20977">
    <property type="entry name" value="GatF"/>
    <property type="match status" value="1"/>
</dbReference>
<organism evidence="2 3">
    <name type="scientific">Podospora pseudopauciseta</name>
    <dbReference type="NCBI Taxonomy" id="2093780"/>
    <lineage>
        <taxon>Eukaryota</taxon>
        <taxon>Fungi</taxon>
        <taxon>Dikarya</taxon>
        <taxon>Ascomycota</taxon>
        <taxon>Pezizomycotina</taxon>
        <taxon>Sordariomycetes</taxon>
        <taxon>Sordariomycetidae</taxon>
        <taxon>Sordariales</taxon>
        <taxon>Podosporaceae</taxon>
        <taxon>Podospora</taxon>
    </lineage>
</organism>